<feature type="transmembrane region" description="Helical" evidence="7">
    <location>
        <begin position="103"/>
        <end position="124"/>
    </location>
</feature>
<reference evidence="9 10" key="1">
    <citation type="journal article" date="2019" name="Int. J. Syst. Evol. Microbiol.">
        <title>The Global Catalogue of Microorganisms (GCM) 10K type strain sequencing project: providing services to taxonomists for standard genome sequencing and annotation.</title>
        <authorList>
            <consortium name="The Broad Institute Genomics Platform"/>
            <consortium name="The Broad Institute Genome Sequencing Center for Infectious Disease"/>
            <person name="Wu L."/>
            <person name="Ma J."/>
        </authorList>
    </citation>
    <scope>NUCLEOTIDE SEQUENCE [LARGE SCALE GENOMIC DNA]</scope>
    <source>
        <strain evidence="9 10">JCM 14560</strain>
    </source>
</reference>
<name>A0ABN2Z3A9_9ACTN</name>
<keyword evidence="4 7" id="KW-0812">Transmembrane</keyword>
<dbReference type="Pfam" id="PF00528">
    <property type="entry name" value="BPD_transp_1"/>
    <property type="match status" value="1"/>
</dbReference>
<dbReference type="PANTHER" id="PTHR43163:SF7">
    <property type="entry name" value="DIPEPTIDE-TRANSPORT INTEGRAL MEMBRANE PROTEIN ABC TRANSPORTER DPPB-RELATED"/>
    <property type="match status" value="1"/>
</dbReference>
<feature type="transmembrane region" description="Helical" evidence="7">
    <location>
        <begin position="276"/>
        <end position="302"/>
    </location>
</feature>
<feature type="transmembrane region" description="Helical" evidence="7">
    <location>
        <begin position="234"/>
        <end position="256"/>
    </location>
</feature>
<evidence type="ECO:0000256" key="4">
    <source>
        <dbReference type="ARBA" id="ARBA00022692"/>
    </source>
</evidence>
<dbReference type="PROSITE" id="PS51257">
    <property type="entry name" value="PROKAR_LIPOPROTEIN"/>
    <property type="match status" value="1"/>
</dbReference>
<evidence type="ECO:0000256" key="7">
    <source>
        <dbReference type="RuleBase" id="RU363032"/>
    </source>
</evidence>
<evidence type="ECO:0000256" key="3">
    <source>
        <dbReference type="ARBA" id="ARBA00022475"/>
    </source>
</evidence>
<evidence type="ECO:0000313" key="10">
    <source>
        <dbReference type="Proteomes" id="UP001422759"/>
    </source>
</evidence>
<comment type="caution">
    <text evidence="9">The sequence shown here is derived from an EMBL/GenBank/DDBJ whole genome shotgun (WGS) entry which is preliminary data.</text>
</comment>
<dbReference type="EMBL" id="BAAANT010000006">
    <property type="protein sequence ID" value="GAA2136108.1"/>
    <property type="molecule type" value="Genomic_DNA"/>
</dbReference>
<keyword evidence="3" id="KW-1003">Cell membrane</keyword>
<keyword evidence="5 7" id="KW-1133">Transmembrane helix</keyword>
<evidence type="ECO:0000256" key="5">
    <source>
        <dbReference type="ARBA" id="ARBA00022989"/>
    </source>
</evidence>
<dbReference type="InterPro" id="IPR035906">
    <property type="entry name" value="MetI-like_sf"/>
</dbReference>
<feature type="transmembrane region" description="Helical" evidence="7">
    <location>
        <begin position="12"/>
        <end position="30"/>
    </location>
</feature>
<dbReference type="Proteomes" id="UP001422759">
    <property type="component" value="Unassembled WGS sequence"/>
</dbReference>
<gene>
    <name evidence="9" type="ORF">GCM10009760_15350</name>
</gene>
<dbReference type="PROSITE" id="PS50928">
    <property type="entry name" value="ABC_TM1"/>
    <property type="match status" value="1"/>
</dbReference>
<protein>
    <submittedName>
        <fullName evidence="9">ABC transporter permease</fullName>
    </submittedName>
</protein>
<proteinExistence type="inferred from homology"/>
<accession>A0ABN2Z3A9</accession>
<evidence type="ECO:0000313" key="9">
    <source>
        <dbReference type="EMBL" id="GAA2136108.1"/>
    </source>
</evidence>
<dbReference type="PANTHER" id="PTHR43163">
    <property type="entry name" value="DIPEPTIDE TRANSPORT SYSTEM PERMEASE PROTEIN DPPB-RELATED"/>
    <property type="match status" value="1"/>
</dbReference>
<organism evidence="9 10">
    <name type="scientific">Kitasatospora kazusensis</name>
    <dbReference type="NCBI Taxonomy" id="407974"/>
    <lineage>
        <taxon>Bacteria</taxon>
        <taxon>Bacillati</taxon>
        <taxon>Actinomycetota</taxon>
        <taxon>Actinomycetes</taxon>
        <taxon>Kitasatosporales</taxon>
        <taxon>Streptomycetaceae</taxon>
        <taxon>Kitasatospora</taxon>
    </lineage>
</organism>
<keyword evidence="10" id="KW-1185">Reference proteome</keyword>
<dbReference type="InterPro" id="IPR000515">
    <property type="entry name" value="MetI-like"/>
</dbReference>
<feature type="domain" description="ABC transmembrane type-1" evidence="8">
    <location>
        <begin position="97"/>
        <end position="299"/>
    </location>
</feature>
<sequence>MGRYLLRRLGQMIVVLLGATLILFACLFVIPGDPVGSLAGSERARDPAVVKQLREHYGLDKPLAVQYVTYIGHLVQGDMGEDYTQRRPVTEILGPKLVNTSKLAVAAIVFDVLIGAGVGALAALRRYSIWDTVVTLVTTVLVGFPTFVIGMLLLNLFAVQLKWVPVIGDASDPVQVILPAITLAVIDAALVARLMRGTMLEVLRADYVKTAIAKGVPRRQVLLKHVLRNSVIPVVTYIGISFGSLLGGAIITETIFNWDGVGMAMSTAIQQQNNPIVVGVATWSVGIFVVLNLVVDLMYAMLDPRIRLS</sequence>
<evidence type="ECO:0000256" key="2">
    <source>
        <dbReference type="ARBA" id="ARBA00022448"/>
    </source>
</evidence>
<keyword evidence="2 7" id="KW-0813">Transport</keyword>
<feature type="transmembrane region" description="Helical" evidence="7">
    <location>
        <begin position="177"/>
        <end position="195"/>
    </location>
</feature>
<feature type="transmembrane region" description="Helical" evidence="7">
    <location>
        <begin position="136"/>
        <end position="157"/>
    </location>
</feature>
<dbReference type="Gene3D" id="1.10.3720.10">
    <property type="entry name" value="MetI-like"/>
    <property type="match status" value="1"/>
</dbReference>
<evidence type="ECO:0000256" key="1">
    <source>
        <dbReference type="ARBA" id="ARBA00004651"/>
    </source>
</evidence>
<dbReference type="SUPFAM" id="SSF161098">
    <property type="entry name" value="MetI-like"/>
    <property type="match status" value="1"/>
</dbReference>
<dbReference type="InterPro" id="IPR045621">
    <property type="entry name" value="BPD_transp_1_N"/>
</dbReference>
<comment type="subcellular location">
    <subcellularLocation>
        <location evidence="1 7">Cell membrane</location>
        <topology evidence="1 7">Multi-pass membrane protein</topology>
    </subcellularLocation>
</comment>
<dbReference type="RefSeq" id="WP_344462130.1">
    <property type="nucleotide sequence ID" value="NZ_BAAANT010000006.1"/>
</dbReference>
<evidence type="ECO:0000256" key="6">
    <source>
        <dbReference type="ARBA" id="ARBA00023136"/>
    </source>
</evidence>
<dbReference type="Pfam" id="PF19300">
    <property type="entry name" value="BPD_transp_1_N"/>
    <property type="match status" value="1"/>
</dbReference>
<dbReference type="CDD" id="cd06261">
    <property type="entry name" value="TM_PBP2"/>
    <property type="match status" value="1"/>
</dbReference>
<keyword evidence="6 7" id="KW-0472">Membrane</keyword>
<comment type="similarity">
    <text evidence="7">Belongs to the binding-protein-dependent transport system permease family.</text>
</comment>
<evidence type="ECO:0000259" key="8">
    <source>
        <dbReference type="PROSITE" id="PS50928"/>
    </source>
</evidence>